<dbReference type="InterPro" id="IPR023512">
    <property type="entry name" value="Deaminase_MtaD/DadD"/>
</dbReference>
<sequence>MPAQSQHPVDTLIFARWIIPVAPNCTPLVEHALAIRNGEICAILPAKEAEAIEAADVLRLDNHVLMPGLINAHGHAAMSLFRGMADDKPLHTWLNDHIWPAEGRWVDEAFVRDGCELAIAEMLRSGTTTFSDMYFFPEAAAGIIRKAGIRAQLSFPIFDFPCAWGSGPDEYLRKGLALRDELKHSKLITVAFGPHAPYTVGDDAMQRVATLAAEADAAIQIHLHETQQEIDDAVAQAGKRPIQRLAELGLLGPKTQCVHLAALNDDDIATLANFGCHAVHCPESNMKLASGFSPVEKMRAAGINVAIGTDGAASNNDLDLFSEMRSAALLGKVVAGDASALPDHYALTMATLNGAKALGIDHLVGSLEVGKQADVIAIDLSALEQQPVYSPVSQLVYTNISHQVRYSWIMGRKVLDNGELTTLDRRDIIARAELWRSRISGE</sequence>
<name>A0A2S4HBW3_9GAMM</name>
<dbReference type="Gene3D" id="3.20.20.140">
    <property type="entry name" value="Metal-dependent hydrolases"/>
    <property type="match status" value="1"/>
</dbReference>
<dbReference type="Pfam" id="PF01979">
    <property type="entry name" value="Amidohydro_1"/>
    <property type="match status" value="1"/>
</dbReference>
<dbReference type="RefSeq" id="WP_103685782.1">
    <property type="nucleotide sequence ID" value="NZ_PQGG01000040.1"/>
</dbReference>
<feature type="binding site" evidence="5">
    <location>
        <position position="73"/>
    </location>
    <ligand>
        <name>Zn(2+)</name>
        <dbReference type="ChEBI" id="CHEBI:29105"/>
    </ligand>
</feature>
<protein>
    <recommendedName>
        <fullName evidence="5">5-methylthioadenosine/S-adenosylhomocysteine deaminase</fullName>
        <shortName evidence="5">MTA/SAH deaminase</shortName>
        <ecNumber evidence="5">3.5.4.28</ecNumber>
        <ecNumber evidence="5">3.5.4.31</ecNumber>
    </recommendedName>
</protein>
<evidence type="ECO:0000259" key="6">
    <source>
        <dbReference type="Pfam" id="PF01979"/>
    </source>
</evidence>
<feature type="binding site" evidence="5">
    <location>
        <position position="75"/>
    </location>
    <ligand>
        <name>Zn(2+)</name>
        <dbReference type="ChEBI" id="CHEBI:29105"/>
    </ligand>
</feature>
<dbReference type="InterPro" id="IPR032466">
    <property type="entry name" value="Metal_Hydrolase"/>
</dbReference>
<dbReference type="HAMAP" id="MF_01281">
    <property type="entry name" value="MTA_SAH_deamin"/>
    <property type="match status" value="1"/>
</dbReference>
<feature type="domain" description="Amidohydrolase-related" evidence="6">
    <location>
        <begin position="64"/>
        <end position="413"/>
    </location>
</feature>
<feature type="binding site" evidence="5">
    <location>
        <position position="102"/>
    </location>
    <ligand>
        <name>substrate</name>
    </ligand>
</feature>
<dbReference type="Proteomes" id="UP000237222">
    <property type="component" value="Unassembled WGS sequence"/>
</dbReference>
<dbReference type="PANTHER" id="PTHR43794">
    <property type="entry name" value="AMINOHYDROLASE SSNA-RELATED"/>
    <property type="match status" value="1"/>
</dbReference>
<dbReference type="EC" id="3.5.4.31" evidence="5"/>
<dbReference type="GO" id="GO:0090614">
    <property type="term" value="F:5'-methylthioadenosine deaminase activity"/>
    <property type="evidence" value="ECO:0007669"/>
    <property type="project" value="UniProtKB-UniRule"/>
</dbReference>
<keyword evidence="2 5" id="KW-0479">Metal-binding</keyword>
<dbReference type="GO" id="GO:0050270">
    <property type="term" value="F:S-adenosylhomocysteine deaminase activity"/>
    <property type="evidence" value="ECO:0007669"/>
    <property type="project" value="UniProtKB-UniRule"/>
</dbReference>
<evidence type="ECO:0000256" key="2">
    <source>
        <dbReference type="ARBA" id="ARBA00022723"/>
    </source>
</evidence>
<evidence type="ECO:0000256" key="4">
    <source>
        <dbReference type="ARBA" id="ARBA00022833"/>
    </source>
</evidence>
<feature type="binding site" evidence="5">
    <location>
        <position position="225"/>
    </location>
    <ligand>
        <name>substrate</name>
    </ligand>
</feature>
<dbReference type="OrthoDB" id="9807210at2"/>
<accession>A0A2S4HBW3</accession>
<comment type="cofactor">
    <cofactor evidence="5">
        <name>Zn(2+)</name>
        <dbReference type="ChEBI" id="CHEBI:29105"/>
    </cofactor>
    <text evidence="5">Binds 1 zinc ion per subunit.</text>
</comment>
<comment type="similarity">
    <text evidence="1">Belongs to the metallo-dependent hydrolases superfamily. ATZ/TRZ family.</text>
</comment>
<dbReference type="CDD" id="cd01298">
    <property type="entry name" value="ATZ_TRZ_like"/>
    <property type="match status" value="1"/>
</dbReference>
<dbReference type="InterPro" id="IPR011059">
    <property type="entry name" value="Metal-dep_hydrolase_composite"/>
</dbReference>
<organism evidence="7 8">
    <name type="scientific">Zhongshania marina</name>
    <dbReference type="NCBI Taxonomy" id="2304603"/>
    <lineage>
        <taxon>Bacteria</taxon>
        <taxon>Pseudomonadati</taxon>
        <taxon>Pseudomonadota</taxon>
        <taxon>Gammaproteobacteria</taxon>
        <taxon>Cellvibrionales</taxon>
        <taxon>Spongiibacteraceae</taxon>
        <taxon>Zhongshania</taxon>
    </lineage>
</organism>
<dbReference type="GO" id="GO:0046872">
    <property type="term" value="F:metal ion binding"/>
    <property type="evidence" value="ECO:0007669"/>
    <property type="project" value="UniProtKB-KW"/>
</dbReference>
<comment type="catalytic activity">
    <reaction evidence="5">
        <text>S-adenosyl-L-homocysteine + H2O + H(+) = S-inosyl-L-homocysteine + NH4(+)</text>
        <dbReference type="Rhea" id="RHEA:20716"/>
        <dbReference type="ChEBI" id="CHEBI:15377"/>
        <dbReference type="ChEBI" id="CHEBI:15378"/>
        <dbReference type="ChEBI" id="CHEBI:28938"/>
        <dbReference type="ChEBI" id="CHEBI:57856"/>
        <dbReference type="ChEBI" id="CHEBI:57985"/>
        <dbReference type="EC" id="3.5.4.28"/>
    </reaction>
</comment>
<dbReference type="FunFam" id="3.20.20.140:FF:000014">
    <property type="entry name" value="5-methylthioadenosine/S-adenosylhomocysteine deaminase"/>
    <property type="match status" value="1"/>
</dbReference>
<dbReference type="Gene3D" id="2.30.40.10">
    <property type="entry name" value="Urease, subunit C, domain 1"/>
    <property type="match status" value="1"/>
</dbReference>
<comment type="catalytic activity">
    <reaction evidence="5">
        <text>S-methyl-5'-thioadenosine + H2O + H(+) = S-methyl-5'-thioinosine + NH4(+)</text>
        <dbReference type="Rhea" id="RHEA:25025"/>
        <dbReference type="ChEBI" id="CHEBI:15377"/>
        <dbReference type="ChEBI" id="CHEBI:15378"/>
        <dbReference type="ChEBI" id="CHEBI:17509"/>
        <dbReference type="ChEBI" id="CHEBI:28938"/>
        <dbReference type="ChEBI" id="CHEBI:48595"/>
        <dbReference type="EC" id="3.5.4.31"/>
    </reaction>
</comment>
<dbReference type="SUPFAM" id="SSF51556">
    <property type="entry name" value="Metallo-dependent hydrolases"/>
    <property type="match status" value="1"/>
</dbReference>
<keyword evidence="4 5" id="KW-0862">Zinc</keyword>
<dbReference type="EMBL" id="PQGG01000040">
    <property type="protein sequence ID" value="POP51447.1"/>
    <property type="molecule type" value="Genomic_DNA"/>
</dbReference>
<dbReference type="InterPro" id="IPR050287">
    <property type="entry name" value="MTA/SAH_deaminase"/>
</dbReference>
<dbReference type="AlphaFoldDB" id="A0A2S4HBW3"/>
<comment type="function">
    <text evidence="5">Catalyzes the deamination of 5-methylthioadenosine and S-adenosyl-L-homocysteine into 5-methylthioinosine and S-inosyl-L-homocysteine, respectively. Is also able to deaminate adenosine.</text>
</comment>
<keyword evidence="3 5" id="KW-0378">Hydrolase</keyword>
<comment type="caution">
    <text evidence="7">The sequence shown here is derived from an EMBL/GenBank/DDBJ whole genome shotgun (WGS) entry which is preliminary data.</text>
</comment>
<dbReference type="EC" id="3.5.4.28" evidence="5"/>
<gene>
    <name evidence="5" type="primary">mtaD</name>
    <name evidence="7" type="ORF">C0068_17585</name>
</gene>
<feature type="binding site" evidence="5">
    <location>
        <position position="195"/>
    </location>
    <ligand>
        <name>substrate</name>
    </ligand>
</feature>
<evidence type="ECO:0000313" key="8">
    <source>
        <dbReference type="Proteomes" id="UP000237222"/>
    </source>
</evidence>
<evidence type="ECO:0000256" key="5">
    <source>
        <dbReference type="HAMAP-Rule" id="MF_01281"/>
    </source>
</evidence>
<feature type="binding site" evidence="5">
    <location>
        <position position="222"/>
    </location>
    <ligand>
        <name>Zn(2+)</name>
        <dbReference type="ChEBI" id="CHEBI:29105"/>
    </ligand>
</feature>
<dbReference type="NCBIfam" id="NF006549">
    <property type="entry name" value="PRK09045.1"/>
    <property type="match status" value="1"/>
</dbReference>
<reference evidence="7" key="1">
    <citation type="submission" date="2018-01" db="EMBL/GenBank/DDBJ databases">
        <authorList>
            <person name="Yu X.-D."/>
        </authorList>
    </citation>
    <scope>NUCLEOTIDE SEQUENCE</scope>
    <source>
        <strain evidence="7">ZX-21</strain>
    </source>
</reference>
<dbReference type="InterPro" id="IPR006680">
    <property type="entry name" value="Amidohydro-rel"/>
</dbReference>
<evidence type="ECO:0000256" key="1">
    <source>
        <dbReference type="ARBA" id="ARBA00006745"/>
    </source>
</evidence>
<evidence type="ECO:0000313" key="7">
    <source>
        <dbReference type="EMBL" id="POP51447.1"/>
    </source>
</evidence>
<proteinExistence type="inferred from homology"/>
<evidence type="ECO:0000256" key="3">
    <source>
        <dbReference type="ARBA" id="ARBA00022801"/>
    </source>
</evidence>
<comment type="caution">
    <text evidence="5">Lacks conserved residue(s) required for the propagation of feature annotation.</text>
</comment>
<comment type="similarity">
    <text evidence="5">Belongs to the metallo-dependent hydrolases superfamily. MTA/SAH deaminase family.</text>
</comment>
<feature type="binding site" evidence="5">
    <location>
        <position position="310"/>
    </location>
    <ligand>
        <name>substrate</name>
    </ligand>
</feature>
<feature type="binding site" evidence="5">
    <location>
        <position position="310"/>
    </location>
    <ligand>
        <name>Zn(2+)</name>
        <dbReference type="ChEBI" id="CHEBI:29105"/>
    </ligand>
</feature>
<dbReference type="PANTHER" id="PTHR43794:SF11">
    <property type="entry name" value="AMIDOHYDROLASE-RELATED DOMAIN-CONTAINING PROTEIN"/>
    <property type="match status" value="1"/>
</dbReference>
<dbReference type="SUPFAM" id="SSF51338">
    <property type="entry name" value="Composite domain of metallo-dependent hydrolases"/>
    <property type="match status" value="1"/>
</dbReference>